<proteinExistence type="predicted"/>
<organism evidence="2">
    <name type="scientific">Spirodela intermedia</name>
    <name type="common">Intermediate duckweed</name>
    <dbReference type="NCBI Taxonomy" id="51605"/>
    <lineage>
        <taxon>Eukaryota</taxon>
        <taxon>Viridiplantae</taxon>
        <taxon>Streptophyta</taxon>
        <taxon>Embryophyta</taxon>
        <taxon>Tracheophyta</taxon>
        <taxon>Spermatophyta</taxon>
        <taxon>Magnoliopsida</taxon>
        <taxon>Liliopsida</taxon>
        <taxon>Araceae</taxon>
        <taxon>Lemnoideae</taxon>
        <taxon>Spirodela</taxon>
    </lineage>
</organism>
<dbReference type="Proteomes" id="UP001189122">
    <property type="component" value="Unassembled WGS sequence"/>
</dbReference>
<dbReference type="InterPro" id="IPR009291">
    <property type="entry name" value="Vps62"/>
</dbReference>
<gene>
    <name evidence="2" type="ORF">SI7747_10013690</name>
</gene>
<name>A0A7I8JAV2_SPIIN</name>
<accession>A0A7I8JAV2</accession>
<feature type="compositionally biased region" description="Low complexity" evidence="1">
    <location>
        <begin position="113"/>
        <end position="122"/>
    </location>
</feature>
<evidence type="ECO:0000256" key="1">
    <source>
        <dbReference type="SAM" id="MobiDB-lite"/>
    </source>
</evidence>
<dbReference type="EMBL" id="LR743597">
    <property type="protein sequence ID" value="CAA2628041.1"/>
    <property type="molecule type" value="Genomic_DNA"/>
</dbReference>
<dbReference type="PANTHER" id="PTHR48152">
    <property type="entry name" value="F1C9.34 PROTEIN"/>
    <property type="match status" value="1"/>
</dbReference>
<dbReference type="Pfam" id="PF06101">
    <property type="entry name" value="Vps62"/>
    <property type="match status" value="2"/>
</dbReference>
<reference evidence="2 3" key="1">
    <citation type="submission" date="2019-12" db="EMBL/GenBank/DDBJ databases">
        <authorList>
            <person name="Scholz U."/>
            <person name="Mascher M."/>
            <person name="Fiebig A."/>
        </authorList>
    </citation>
    <scope>NUCLEOTIDE SEQUENCE</scope>
</reference>
<dbReference type="EMBL" id="CACRZD030000010">
    <property type="protein sequence ID" value="CAA6667297.1"/>
    <property type="molecule type" value="Genomic_DNA"/>
</dbReference>
<evidence type="ECO:0000313" key="3">
    <source>
        <dbReference type="Proteomes" id="UP001189122"/>
    </source>
</evidence>
<dbReference type="AlphaFoldDB" id="A0A7I8JAV2"/>
<protein>
    <submittedName>
        <fullName evidence="2">Uncharacterized protein</fullName>
    </submittedName>
</protein>
<feature type="region of interest" description="Disordered" evidence="1">
    <location>
        <begin position="94"/>
        <end position="128"/>
    </location>
</feature>
<dbReference type="PANTHER" id="PTHR48152:SF3">
    <property type="entry name" value="DUF946 FAMILY PROTEIN (DUF946)"/>
    <property type="match status" value="1"/>
</dbReference>
<keyword evidence="3" id="KW-1185">Reference proteome</keyword>
<evidence type="ECO:0000313" key="2">
    <source>
        <dbReference type="EMBL" id="CAA2628041.1"/>
    </source>
</evidence>
<sequence length="556" mass="60322">MREKKREKDAPSLSIDMASFELPSPLPPWPPGEGFAMGKMNLGEIEVCEVTSFAEVWVAHEGGPGNLGAAFFSPSSIPAGFFPLDATPSAEELLSLAGSSSERTSEEVPPPSSSRRWTTPSSGAAPDGISDRYSAVGLVVTSSPEKPSPEEIRCVRSELTERCEVDGELWSDGKGFNLSRQRPTERGSRATGVAVGTFTAAAAAPPLLCLKNSSSLTSTMPNKAQIEALVKTYSPWIFCHPKDPYFPSSVAWFFTNGATLHKKGDPIPIAVDPSGGNLPQGGANDGEYWLDVPAGGAARERILKGDLPSSEAYLQVKPMLGAPSRTWPSGVPHHPPRRHRPAHRRLEHLTLRISNFSGKLRRVYFSQHSAGEWVEASKLEFHNGNKPIAYASLHGHAMYPAAGLYMQGSAAAGIRNDAAGGGPAMDTGERWNLVAAPHLGDAAAPSPPPWLDYRRQWGPKLTYWTSGVLQKVAGFLPSEMFGEEGPTGPRRRAAGKGREVYPIVTLYSQGDVKKMVSDEVCCKIIDERNLNNFTPCRPMIMLQGYMVIDYYLLYIY</sequence>